<gene>
    <name evidence="2" type="ORF">DWZ25_00185</name>
</gene>
<dbReference type="RefSeq" id="WP_117529353.1">
    <property type="nucleotide sequence ID" value="NZ_QVES01000001.1"/>
</dbReference>
<proteinExistence type="predicted"/>
<feature type="transmembrane region" description="Helical" evidence="1">
    <location>
        <begin position="51"/>
        <end position="71"/>
    </location>
</feature>
<evidence type="ECO:0000256" key="1">
    <source>
        <dbReference type="SAM" id="Phobius"/>
    </source>
</evidence>
<keyword evidence="1" id="KW-1133">Transmembrane helix</keyword>
<accession>A0A3E2U1Z7</accession>
<dbReference type="AlphaFoldDB" id="A0A3E2U1Z7"/>
<name>A0A3E2U1Z7_9FIRM</name>
<sequence length="98" mass="10472">MKKLNAITLAGFALCGVLLGMKALDLAEAGITLLLMVWGGYAYGAATARAPLVLYAVLGTAAGLGLTLYELHCENQQYKRRAKRQQTTVKTSNERKAG</sequence>
<comment type="caution">
    <text evidence="2">The sequence shown here is derived from an EMBL/GenBank/DDBJ whole genome shotgun (WGS) entry which is preliminary data.</text>
</comment>
<dbReference type="Proteomes" id="UP000260782">
    <property type="component" value="Unassembled WGS sequence"/>
</dbReference>
<evidence type="ECO:0000313" key="2">
    <source>
        <dbReference type="EMBL" id="RGB90243.1"/>
    </source>
</evidence>
<evidence type="ECO:0000313" key="3">
    <source>
        <dbReference type="Proteomes" id="UP000260782"/>
    </source>
</evidence>
<keyword evidence="1" id="KW-0812">Transmembrane</keyword>
<organism evidence="2 3">
    <name type="scientific">Faecalibacterium prausnitzii</name>
    <dbReference type="NCBI Taxonomy" id="853"/>
    <lineage>
        <taxon>Bacteria</taxon>
        <taxon>Bacillati</taxon>
        <taxon>Bacillota</taxon>
        <taxon>Clostridia</taxon>
        <taxon>Eubacteriales</taxon>
        <taxon>Oscillospiraceae</taxon>
        <taxon>Faecalibacterium</taxon>
    </lineage>
</organism>
<reference evidence="2 3" key="1">
    <citation type="submission" date="2018-08" db="EMBL/GenBank/DDBJ databases">
        <title>A genome reference for cultivated species of the human gut microbiota.</title>
        <authorList>
            <person name="Zou Y."/>
            <person name="Xue W."/>
            <person name="Luo G."/>
        </authorList>
    </citation>
    <scope>NUCLEOTIDE SEQUENCE [LARGE SCALE GENOMIC DNA]</scope>
    <source>
        <strain evidence="2 3">AF31-14AC</strain>
    </source>
</reference>
<keyword evidence="1" id="KW-0472">Membrane</keyword>
<protein>
    <submittedName>
        <fullName evidence="2">Uncharacterized protein</fullName>
    </submittedName>
</protein>
<dbReference type="EMBL" id="QVES01000001">
    <property type="protein sequence ID" value="RGB90243.1"/>
    <property type="molecule type" value="Genomic_DNA"/>
</dbReference>